<evidence type="ECO:0000313" key="3">
    <source>
        <dbReference type="Proteomes" id="UP000499080"/>
    </source>
</evidence>
<proteinExistence type="predicted"/>
<feature type="compositionally biased region" description="Basic and acidic residues" evidence="1">
    <location>
        <begin position="11"/>
        <end position="20"/>
    </location>
</feature>
<organism evidence="2 3">
    <name type="scientific">Araneus ventricosus</name>
    <name type="common">Orbweaver spider</name>
    <name type="synonym">Epeira ventricosa</name>
    <dbReference type="NCBI Taxonomy" id="182803"/>
    <lineage>
        <taxon>Eukaryota</taxon>
        <taxon>Metazoa</taxon>
        <taxon>Ecdysozoa</taxon>
        <taxon>Arthropoda</taxon>
        <taxon>Chelicerata</taxon>
        <taxon>Arachnida</taxon>
        <taxon>Araneae</taxon>
        <taxon>Araneomorphae</taxon>
        <taxon>Entelegynae</taxon>
        <taxon>Araneoidea</taxon>
        <taxon>Araneidae</taxon>
        <taxon>Araneus</taxon>
    </lineage>
</organism>
<evidence type="ECO:0000313" key="2">
    <source>
        <dbReference type="EMBL" id="GBM67188.1"/>
    </source>
</evidence>
<dbReference type="EMBL" id="BGPR01002067">
    <property type="protein sequence ID" value="GBM67188.1"/>
    <property type="molecule type" value="Genomic_DNA"/>
</dbReference>
<name>A0A4Y2HPI4_ARAVE</name>
<comment type="caution">
    <text evidence="2">The sequence shown here is derived from an EMBL/GenBank/DDBJ whole genome shotgun (WGS) entry which is preliminary data.</text>
</comment>
<evidence type="ECO:0000256" key="1">
    <source>
        <dbReference type="SAM" id="MobiDB-lite"/>
    </source>
</evidence>
<protein>
    <submittedName>
        <fullName evidence="2">Uncharacterized protein</fullName>
    </submittedName>
</protein>
<dbReference type="Proteomes" id="UP000499080">
    <property type="component" value="Unassembled WGS sequence"/>
</dbReference>
<gene>
    <name evidence="2" type="ORF">AVEN_114336_1</name>
</gene>
<keyword evidence="3" id="KW-1185">Reference proteome</keyword>
<sequence length="142" mass="16069">MEAPDCEVQDVSEHENHTSEESATSDYDENIVTQTAHNVQHIQSKHQNMHCSLDVPPRSGCLNSANFMKTVLSVTRAVSIKSQKEHAKLVEVLYAAFKRGIPIIWNTIDKEFLIPYLEEPSEADRGQRHGQTKKMKVIVTII</sequence>
<feature type="compositionally biased region" description="Acidic residues" evidence="1">
    <location>
        <begin position="1"/>
        <end position="10"/>
    </location>
</feature>
<dbReference type="AlphaFoldDB" id="A0A4Y2HPI4"/>
<accession>A0A4Y2HPI4</accession>
<reference evidence="2 3" key="1">
    <citation type="journal article" date="2019" name="Sci. Rep.">
        <title>Orb-weaving spider Araneus ventricosus genome elucidates the spidroin gene catalogue.</title>
        <authorList>
            <person name="Kono N."/>
            <person name="Nakamura H."/>
            <person name="Ohtoshi R."/>
            <person name="Moran D.A.P."/>
            <person name="Shinohara A."/>
            <person name="Yoshida Y."/>
            <person name="Fujiwara M."/>
            <person name="Mori M."/>
            <person name="Tomita M."/>
            <person name="Arakawa K."/>
        </authorList>
    </citation>
    <scope>NUCLEOTIDE SEQUENCE [LARGE SCALE GENOMIC DNA]</scope>
</reference>
<feature type="region of interest" description="Disordered" evidence="1">
    <location>
        <begin position="1"/>
        <end position="27"/>
    </location>
</feature>